<feature type="compositionally biased region" description="Low complexity" evidence="1">
    <location>
        <begin position="17"/>
        <end position="26"/>
    </location>
</feature>
<evidence type="ECO:0000313" key="2">
    <source>
        <dbReference type="EMBL" id="AAM92803.1"/>
    </source>
</evidence>
<reference evidence="3" key="1">
    <citation type="journal article" date="2005" name="Nature">
        <title>The map-based sequence of the rice genome.</title>
        <authorList>
            <consortium name="International rice genome sequencing project (IRGSP)"/>
            <person name="Matsumoto T."/>
            <person name="Wu J."/>
            <person name="Kanamori H."/>
            <person name="Katayose Y."/>
            <person name="Fujisawa M."/>
            <person name="Namiki N."/>
            <person name="Mizuno H."/>
            <person name="Yamamoto K."/>
            <person name="Antonio B.A."/>
            <person name="Baba T."/>
            <person name="Sakata K."/>
            <person name="Nagamura Y."/>
            <person name="Aoki H."/>
            <person name="Arikawa K."/>
            <person name="Arita K."/>
            <person name="Bito T."/>
            <person name="Chiden Y."/>
            <person name="Fujitsuka N."/>
            <person name="Fukunaka R."/>
            <person name="Hamada M."/>
            <person name="Harada C."/>
            <person name="Hayashi A."/>
            <person name="Hijishita S."/>
            <person name="Honda M."/>
            <person name="Hosokawa S."/>
            <person name="Ichikawa Y."/>
            <person name="Idonuma A."/>
            <person name="Iijima M."/>
            <person name="Ikeda M."/>
            <person name="Ikeno M."/>
            <person name="Ito K."/>
            <person name="Ito S."/>
            <person name="Ito T."/>
            <person name="Ito Y."/>
            <person name="Ito Y."/>
            <person name="Iwabuchi A."/>
            <person name="Kamiya K."/>
            <person name="Karasawa W."/>
            <person name="Kurita K."/>
            <person name="Katagiri S."/>
            <person name="Kikuta A."/>
            <person name="Kobayashi H."/>
            <person name="Kobayashi N."/>
            <person name="Machita K."/>
            <person name="Maehara T."/>
            <person name="Masukawa M."/>
            <person name="Mizubayashi T."/>
            <person name="Mukai Y."/>
            <person name="Nagasaki H."/>
            <person name="Nagata Y."/>
            <person name="Naito S."/>
            <person name="Nakashima M."/>
            <person name="Nakama Y."/>
            <person name="Nakamichi Y."/>
            <person name="Nakamura M."/>
            <person name="Meguro A."/>
            <person name="Negishi M."/>
            <person name="Ohta I."/>
            <person name="Ohta T."/>
            <person name="Okamoto M."/>
            <person name="Ono N."/>
            <person name="Saji S."/>
            <person name="Sakaguchi M."/>
            <person name="Sakai K."/>
            <person name="Shibata M."/>
            <person name="Shimokawa T."/>
            <person name="Song J."/>
            <person name="Takazaki Y."/>
            <person name="Terasawa K."/>
            <person name="Tsugane M."/>
            <person name="Tsuji K."/>
            <person name="Ueda S."/>
            <person name="Waki K."/>
            <person name="Yamagata H."/>
            <person name="Yamamoto M."/>
            <person name="Yamamoto S."/>
            <person name="Yamane H."/>
            <person name="Yoshiki S."/>
            <person name="Yoshihara R."/>
            <person name="Yukawa K."/>
            <person name="Zhong H."/>
            <person name="Yano M."/>
            <person name="Yuan Q."/>
            <person name="Ouyang S."/>
            <person name="Liu J."/>
            <person name="Jones K.M."/>
            <person name="Gansberger K."/>
            <person name="Moffat K."/>
            <person name="Hill J."/>
            <person name="Bera J."/>
            <person name="Fadrosh D."/>
            <person name="Jin S."/>
            <person name="Johri S."/>
            <person name="Kim M."/>
            <person name="Overton L."/>
            <person name="Reardon M."/>
            <person name="Tsitrin T."/>
            <person name="Vuong H."/>
            <person name="Weaver B."/>
            <person name="Ciecko A."/>
            <person name="Tallon L."/>
            <person name="Jackson J."/>
            <person name="Pai G."/>
            <person name="Aken S.V."/>
            <person name="Utterback T."/>
            <person name="Reidmuller S."/>
            <person name="Feldblyum T."/>
            <person name="Hsiao J."/>
            <person name="Zismann V."/>
            <person name="Iobst S."/>
            <person name="de Vazeille A.R."/>
            <person name="Buell C.R."/>
            <person name="Ying K."/>
            <person name="Li Y."/>
            <person name="Lu T."/>
            <person name="Huang Y."/>
            <person name="Zhao Q."/>
            <person name="Feng Q."/>
            <person name="Zhang L."/>
            <person name="Zhu J."/>
            <person name="Weng Q."/>
            <person name="Mu J."/>
            <person name="Lu Y."/>
            <person name="Fan D."/>
            <person name="Liu Y."/>
            <person name="Guan J."/>
            <person name="Zhang Y."/>
            <person name="Yu S."/>
            <person name="Liu X."/>
            <person name="Zhang Y."/>
            <person name="Hong G."/>
            <person name="Han B."/>
            <person name="Choisne N."/>
            <person name="Demange N."/>
            <person name="Orjeda G."/>
            <person name="Samain S."/>
            <person name="Cattolico L."/>
            <person name="Pelletier E."/>
            <person name="Couloux A."/>
            <person name="Segurens B."/>
            <person name="Wincker P."/>
            <person name="D'Hont A."/>
            <person name="Scarpelli C."/>
            <person name="Weissenbach J."/>
            <person name="Salanoubat M."/>
            <person name="Quetier F."/>
            <person name="Yu Y."/>
            <person name="Kim H.R."/>
            <person name="Rambo T."/>
            <person name="Currie J."/>
            <person name="Collura K."/>
            <person name="Luo M."/>
            <person name="Yang T."/>
            <person name="Ammiraju J.S.S."/>
            <person name="Engler F."/>
            <person name="Soderlund C."/>
            <person name="Wing R.A."/>
            <person name="Palmer L.E."/>
            <person name="de la Bastide M."/>
            <person name="Spiegel L."/>
            <person name="Nascimento L."/>
            <person name="Zutavern T."/>
            <person name="O'Shaughnessy A."/>
            <person name="Dike S."/>
            <person name="Dedhia N."/>
            <person name="Preston R."/>
            <person name="Balija V."/>
            <person name="McCombie W.R."/>
            <person name="Chow T."/>
            <person name="Chen H."/>
            <person name="Chung M."/>
            <person name="Chen C."/>
            <person name="Shaw J."/>
            <person name="Wu H."/>
            <person name="Hsiao K."/>
            <person name="Chao Y."/>
            <person name="Chu M."/>
            <person name="Cheng C."/>
            <person name="Hour A."/>
            <person name="Lee P."/>
            <person name="Lin S."/>
            <person name="Lin Y."/>
            <person name="Liou J."/>
            <person name="Liu S."/>
            <person name="Hsing Y."/>
            <person name="Raghuvanshi S."/>
            <person name="Mohanty A."/>
            <person name="Bharti A.K."/>
            <person name="Gaur A."/>
            <person name="Gupta V."/>
            <person name="Kumar D."/>
            <person name="Ravi V."/>
            <person name="Vij S."/>
            <person name="Kapur A."/>
            <person name="Khurana P."/>
            <person name="Khurana P."/>
            <person name="Khurana J.P."/>
            <person name="Tyagi A.K."/>
            <person name="Gaikwad K."/>
            <person name="Singh A."/>
            <person name="Dalal V."/>
            <person name="Srivastava S."/>
            <person name="Dixit A."/>
            <person name="Pal A.K."/>
            <person name="Ghazi I.A."/>
            <person name="Yadav M."/>
            <person name="Pandit A."/>
            <person name="Bhargava A."/>
            <person name="Sureshbabu K."/>
            <person name="Batra K."/>
            <person name="Sharma T.R."/>
            <person name="Mohapatra T."/>
            <person name="Singh N.K."/>
            <person name="Messing J."/>
            <person name="Nelson A.B."/>
            <person name="Fuks G."/>
            <person name="Kavchok S."/>
            <person name="Keizer G."/>
            <person name="Linton E."/>
            <person name="Llaca V."/>
            <person name="Song R."/>
            <person name="Tanyolac B."/>
            <person name="Young S."/>
            <person name="Ho-Il K."/>
            <person name="Hahn J.H."/>
            <person name="Sangsakoo G."/>
            <person name="Vanavichit A."/>
            <person name="de Mattos Luiz.A.T."/>
            <person name="Zimmer P.D."/>
            <person name="Malone G."/>
            <person name="Dellagostin O."/>
            <person name="de Oliveira A.C."/>
            <person name="Bevan M."/>
            <person name="Bancroft I."/>
            <person name="Minx P."/>
            <person name="Cordum H."/>
            <person name="Wilson R."/>
            <person name="Cheng Z."/>
            <person name="Jin W."/>
            <person name="Jiang J."/>
            <person name="Leong S.A."/>
            <person name="Iwama H."/>
            <person name="Gojobori T."/>
            <person name="Itoh T."/>
            <person name="Niimura Y."/>
            <person name="Fujii Y."/>
            <person name="Habara T."/>
            <person name="Sakai H."/>
            <person name="Sato Y."/>
            <person name="Wilson G."/>
            <person name="Kumar K."/>
            <person name="McCouch S."/>
            <person name="Juretic N."/>
            <person name="Hoen D."/>
            <person name="Wright S."/>
            <person name="Bruskiewich R."/>
            <person name="Bureau T."/>
            <person name="Miyao A."/>
            <person name="Hirochika H."/>
            <person name="Nishikawa T."/>
            <person name="Kadowaki K."/>
            <person name="Sugiura M."/>
            <person name="Burr B."/>
            <person name="Sasaki T."/>
        </authorList>
    </citation>
    <scope>NUCLEOTIDE SEQUENCE [LARGE SCALE GENOMIC DNA]</scope>
    <source>
        <strain evidence="3">cv. Nipponbare</strain>
    </source>
</reference>
<feature type="region of interest" description="Disordered" evidence="1">
    <location>
        <begin position="1"/>
        <end position="93"/>
    </location>
</feature>
<dbReference type="AlphaFoldDB" id="Q8LML6"/>
<gene>
    <name evidence="2" type="primary">OSJNBb0086I08.17</name>
</gene>
<organism evidence="2 3">
    <name type="scientific">Oryza sativa subsp. japonica</name>
    <name type="common">Rice</name>
    <dbReference type="NCBI Taxonomy" id="39947"/>
    <lineage>
        <taxon>Eukaryota</taxon>
        <taxon>Viridiplantae</taxon>
        <taxon>Streptophyta</taxon>
        <taxon>Embryophyta</taxon>
        <taxon>Tracheophyta</taxon>
        <taxon>Spermatophyta</taxon>
        <taxon>Magnoliopsida</taxon>
        <taxon>Liliopsida</taxon>
        <taxon>Poales</taxon>
        <taxon>Poaceae</taxon>
        <taxon>BOP clade</taxon>
        <taxon>Oryzoideae</taxon>
        <taxon>Oryzeae</taxon>
        <taxon>Oryzinae</taxon>
        <taxon>Oryza</taxon>
        <taxon>Oryza sativa</taxon>
    </lineage>
</organism>
<accession>Q8LML6</accession>
<name>Q8LML6_ORYSJ</name>
<reference evidence="3" key="2">
    <citation type="journal article" date="2008" name="Nucleic Acids Res.">
        <title>The rice annotation project database (RAP-DB): 2008 update.</title>
        <authorList>
            <consortium name="The rice annotation project (RAP)"/>
        </authorList>
    </citation>
    <scope>GENOME REANNOTATION</scope>
    <source>
        <strain evidence="3">cv. Nipponbare</strain>
    </source>
</reference>
<protein>
    <submittedName>
        <fullName evidence="2">Uncharacterized protein</fullName>
    </submittedName>
</protein>
<sequence length="93" mass="9327">MAHGSSDIDNQEGGGASCTSAAGCLGKLRLSHRPPGRASPTTAAGCPSDLRPPPLALESSRGDFSSGDDDKSSSPTVKEVAMTREKGGEAVSV</sequence>
<feature type="compositionally biased region" description="Basic and acidic residues" evidence="1">
    <location>
        <begin position="81"/>
        <end position="93"/>
    </location>
</feature>
<evidence type="ECO:0000256" key="1">
    <source>
        <dbReference type="SAM" id="MobiDB-lite"/>
    </source>
</evidence>
<evidence type="ECO:0000313" key="3">
    <source>
        <dbReference type="Proteomes" id="UP000000763"/>
    </source>
</evidence>
<dbReference type="EMBL" id="AC105746">
    <property type="protein sequence ID" value="AAM92803.1"/>
    <property type="molecule type" value="Genomic_DNA"/>
</dbReference>
<dbReference type="Proteomes" id="UP000000763">
    <property type="component" value="Chromosome 10"/>
</dbReference>
<proteinExistence type="predicted"/>